<feature type="domain" description="Integrase catalytic" evidence="3">
    <location>
        <begin position="421"/>
        <end position="533"/>
    </location>
</feature>
<name>A0AAE1CTQ3_9GAST</name>
<dbReference type="GO" id="GO:0003676">
    <property type="term" value="F:nucleic acid binding"/>
    <property type="evidence" value="ECO:0007669"/>
    <property type="project" value="InterPro"/>
</dbReference>
<dbReference type="InterPro" id="IPR012337">
    <property type="entry name" value="RNaseH-like_sf"/>
</dbReference>
<dbReference type="Proteomes" id="UP001283361">
    <property type="component" value="Unassembled WGS sequence"/>
</dbReference>
<dbReference type="CDD" id="cd01647">
    <property type="entry name" value="RT_LTR"/>
    <property type="match status" value="1"/>
</dbReference>
<keyword evidence="5" id="KW-1185">Reference proteome</keyword>
<dbReference type="Pfam" id="PF17919">
    <property type="entry name" value="RT_RNaseH_2"/>
    <property type="match status" value="1"/>
</dbReference>
<evidence type="ECO:0000313" key="5">
    <source>
        <dbReference type="Proteomes" id="UP001283361"/>
    </source>
</evidence>
<gene>
    <name evidence="4" type="ORF">RRG08_000015</name>
</gene>
<dbReference type="InterPro" id="IPR043502">
    <property type="entry name" value="DNA/RNA_pol_sf"/>
</dbReference>
<protein>
    <submittedName>
        <fullName evidence="4">Uncharacterized protein</fullName>
    </submittedName>
</protein>
<dbReference type="InterPro" id="IPR041577">
    <property type="entry name" value="RT_RNaseH_2"/>
</dbReference>
<dbReference type="InterPro" id="IPR050951">
    <property type="entry name" value="Retrovirus_Pol_polyprotein"/>
</dbReference>
<evidence type="ECO:0000313" key="4">
    <source>
        <dbReference type="EMBL" id="KAK3734100.1"/>
    </source>
</evidence>
<dbReference type="InterPro" id="IPR041588">
    <property type="entry name" value="Integrase_H2C2"/>
</dbReference>
<dbReference type="InterPro" id="IPR001584">
    <property type="entry name" value="Integrase_cat-core"/>
</dbReference>
<dbReference type="InterPro" id="IPR043128">
    <property type="entry name" value="Rev_trsase/Diguanyl_cyclase"/>
</dbReference>
<dbReference type="CDD" id="cd09274">
    <property type="entry name" value="RNase_HI_RT_Ty3"/>
    <property type="match status" value="1"/>
</dbReference>
<keyword evidence="1" id="KW-0511">Multifunctional enzyme</keyword>
<evidence type="ECO:0000259" key="3">
    <source>
        <dbReference type="PROSITE" id="PS50994"/>
    </source>
</evidence>
<dbReference type="Pfam" id="PF00078">
    <property type="entry name" value="RVT_1"/>
    <property type="match status" value="1"/>
</dbReference>
<dbReference type="FunFam" id="3.10.20.370:FF:000001">
    <property type="entry name" value="Retrovirus-related Pol polyprotein from transposon 17.6-like protein"/>
    <property type="match status" value="1"/>
</dbReference>
<feature type="domain" description="Reverse transcriptase" evidence="2">
    <location>
        <begin position="1"/>
        <end position="80"/>
    </location>
</feature>
<dbReference type="FunFam" id="3.30.70.270:FF:000003">
    <property type="entry name" value="Transposon Ty3-G Gag-Pol polyprotein"/>
    <property type="match status" value="1"/>
</dbReference>
<evidence type="ECO:0000259" key="2">
    <source>
        <dbReference type="PROSITE" id="PS50878"/>
    </source>
</evidence>
<organism evidence="4 5">
    <name type="scientific">Elysia crispata</name>
    <name type="common">lettuce slug</name>
    <dbReference type="NCBI Taxonomy" id="231223"/>
    <lineage>
        <taxon>Eukaryota</taxon>
        <taxon>Metazoa</taxon>
        <taxon>Spiralia</taxon>
        <taxon>Lophotrochozoa</taxon>
        <taxon>Mollusca</taxon>
        <taxon>Gastropoda</taxon>
        <taxon>Heterobranchia</taxon>
        <taxon>Euthyneura</taxon>
        <taxon>Panpulmonata</taxon>
        <taxon>Sacoglossa</taxon>
        <taxon>Placobranchoidea</taxon>
        <taxon>Plakobranchidae</taxon>
        <taxon>Elysia</taxon>
    </lineage>
</organism>
<dbReference type="PROSITE" id="PS50994">
    <property type="entry name" value="INTEGRASE"/>
    <property type="match status" value="1"/>
</dbReference>
<dbReference type="Pfam" id="PF00665">
    <property type="entry name" value="rve"/>
    <property type="match status" value="1"/>
</dbReference>
<dbReference type="EMBL" id="JAWDGP010006861">
    <property type="protein sequence ID" value="KAK3734100.1"/>
    <property type="molecule type" value="Genomic_DNA"/>
</dbReference>
<dbReference type="FunFam" id="3.30.70.270:FF:000020">
    <property type="entry name" value="Transposon Tf2-6 polyprotein-like Protein"/>
    <property type="match status" value="1"/>
</dbReference>
<evidence type="ECO:0000256" key="1">
    <source>
        <dbReference type="ARBA" id="ARBA00023268"/>
    </source>
</evidence>
<reference evidence="4" key="1">
    <citation type="journal article" date="2023" name="G3 (Bethesda)">
        <title>A reference genome for the long-term kleptoplast-retaining sea slug Elysia crispata morphotype clarki.</title>
        <authorList>
            <person name="Eastman K.E."/>
            <person name="Pendleton A.L."/>
            <person name="Shaikh M.A."/>
            <person name="Suttiyut T."/>
            <person name="Ogas R."/>
            <person name="Tomko P."/>
            <person name="Gavelis G."/>
            <person name="Widhalm J.R."/>
            <person name="Wisecaver J.H."/>
        </authorList>
    </citation>
    <scope>NUCLEOTIDE SEQUENCE</scope>
    <source>
        <strain evidence="4">ECLA1</strain>
    </source>
</reference>
<dbReference type="PANTHER" id="PTHR37984">
    <property type="entry name" value="PROTEIN CBG26694"/>
    <property type="match status" value="1"/>
</dbReference>
<dbReference type="Gene3D" id="3.30.70.270">
    <property type="match status" value="2"/>
</dbReference>
<comment type="caution">
    <text evidence="4">The sequence shown here is derived from an EMBL/GenBank/DDBJ whole genome shotgun (WGS) entry which is preliminary data.</text>
</comment>
<dbReference type="Gene3D" id="1.10.340.70">
    <property type="match status" value="1"/>
</dbReference>
<sequence length="533" mass="60022">MPFGLKNAAQSFQRLMDGVLRDVSFAFVYLDDILVASHSAKEHIQHLQQLFKLLSANGLVINKTKCVFGAKELDFLGQHVSSTGITPLPDRISALQESKPPTDRTSLQRFLGMVNYYHRFLHGIAATLAPLHAQASGKGQKIDWSKECQEAFDKTKEMLSKAVLLHHPRSDAVTSPTVDASNTAIGSQLEQRHGRLWVPLAFFSRKLSGAEQKYSAFDRELLASYAAVKHLRHFLEGRPFTIFTDHKPLTTVLSSHSDRSPRQTKHLSFISEFTSDIRHIKGKFNVVADALSRINSVEKDDQHKEGINFEKLAHAQEASDEMASYHTAKTGLVQKDIDIGPSTLLCNISMGKPRPVLPTSWTHSIFNKIHSLSHTGVKPKQKAIAQRFVWNGMKRDIRRWCKECPDCQASKVHRHTRSPLVERQPPSDRFRSLHVDLVGPLPESHGMTYLFTIIDRFTRWPEAIPLPDTHASTCASALHHWVARFGVPEDIVSDHGRQFTSNLWSELNKLLGTDTNTTTAYHPQANGMVERLH</sequence>
<dbReference type="AlphaFoldDB" id="A0AAE1CTQ3"/>
<dbReference type="InterPro" id="IPR036397">
    <property type="entry name" value="RNaseH_sf"/>
</dbReference>
<dbReference type="GO" id="GO:0003824">
    <property type="term" value="F:catalytic activity"/>
    <property type="evidence" value="ECO:0007669"/>
    <property type="project" value="UniProtKB-KW"/>
</dbReference>
<dbReference type="PANTHER" id="PTHR37984:SF5">
    <property type="entry name" value="PROTEIN NYNRIN-LIKE"/>
    <property type="match status" value="1"/>
</dbReference>
<dbReference type="SUPFAM" id="SSF56672">
    <property type="entry name" value="DNA/RNA polymerases"/>
    <property type="match status" value="1"/>
</dbReference>
<accession>A0AAE1CTQ3</accession>
<dbReference type="InterPro" id="IPR000477">
    <property type="entry name" value="RT_dom"/>
</dbReference>
<dbReference type="GO" id="GO:0015074">
    <property type="term" value="P:DNA integration"/>
    <property type="evidence" value="ECO:0007669"/>
    <property type="project" value="InterPro"/>
</dbReference>
<dbReference type="Pfam" id="PF17921">
    <property type="entry name" value="Integrase_H2C2"/>
    <property type="match status" value="1"/>
</dbReference>
<dbReference type="PROSITE" id="PS50878">
    <property type="entry name" value="RT_POL"/>
    <property type="match status" value="1"/>
</dbReference>
<dbReference type="Gene3D" id="3.10.20.370">
    <property type="match status" value="1"/>
</dbReference>
<dbReference type="Gene3D" id="3.30.420.10">
    <property type="entry name" value="Ribonuclease H-like superfamily/Ribonuclease H"/>
    <property type="match status" value="1"/>
</dbReference>
<proteinExistence type="predicted"/>
<dbReference type="SUPFAM" id="SSF53098">
    <property type="entry name" value="Ribonuclease H-like"/>
    <property type="match status" value="1"/>
</dbReference>